<comment type="cofactor">
    <cofactor evidence="14 16">
        <name>[4Fe-4S] cluster</name>
        <dbReference type="ChEBI" id="CHEBI:49883"/>
    </cofactor>
    <text evidence="14 16">Binds 1 [4Fe-4S] cluster. The cluster is coordinated with 3 cysteines and an exchangeable S-adenosyl-L-methionine.</text>
</comment>
<evidence type="ECO:0000256" key="5">
    <source>
        <dbReference type="ARBA" id="ARBA00022485"/>
    </source>
</evidence>
<evidence type="ECO:0000256" key="7">
    <source>
        <dbReference type="ARBA" id="ARBA00022691"/>
    </source>
</evidence>
<feature type="binding site" evidence="15">
    <location>
        <begin position="137"/>
        <end position="138"/>
    </location>
    <ligand>
        <name>S-adenosyl-L-methionine</name>
        <dbReference type="ChEBI" id="CHEBI:59789"/>
        <label>2</label>
    </ligand>
</feature>
<dbReference type="PIRSF" id="PIRSF000167">
    <property type="entry name" value="HemN"/>
    <property type="match status" value="1"/>
</dbReference>
<gene>
    <name evidence="18" type="primary">hemN</name>
    <name evidence="18" type="ORF">A6A40_10880</name>
</gene>
<feature type="binding site" evidence="15">
    <location>
        <position position="169"/>
    </location>
    <ligand>
        <name>S-adenosyl-L-methionine</name>
        <dbReference type="ChEBI" id="CHEBI:59789"/>
        <label>1</label>
    </ligand>
</feature>
<evidence type="ECO:0000256" key="10">
    <source>
        <dbReference type="ARBA" id="ARBA00023004"/>
    </source>
</evidence>
<evidence type="ECO:0000256" key="9">
    <source>
        <dbReference type="ARBA" id="ARBA00023002"/>
    </source>
</evidence>
<proteinExistence type="inferred from homology"/>
<protein>
    <recommendedName>
        <fullName evidence="14">Coproporphyrinogen-III oxidase</fullName>
        <ecNumber evidence="14">1.3.98.3</ecNumber>
    </recommendedName>
</protein>
<dbReference type="EC" id="1.3.98.3" evidence="14"/>
<dbReference type="SFLD" id="SFLDS00029">
    <property type="entry name" value="Radical_SAM"/>
    <property type="match status" value="1"/>
</dbReference>
<feature type="binding site" evidence="16">
    <location>
        <position position="92"/>
    </location>
    <ligand>
        <name>[4Fe-4S] cluster</name>
        <dbReference type="ChEBI" id="CHEBI:49883"/>
        <note>4Fe-4S-S-AdoMet</note>
    </ligand>
</feature>
<keyword evidence="12 14" id="KW-0627">Porphyrin biosynthesis</keyword>
<feature type="domain" description="Radical SAM core" evidence="17">
    <location>
        <begin position="70"/>
        <end position="304"/>
    </location>
</feature>
<dbReference type="KEGG" id="ahu:A6A40_10880"/>
<feature type="binding site" evidence="15">
    <location>
        <position position="233"/>
    </location>
    <ligand>
        <name>S-adenosyl-L-methionine</name>
        <dbReference type="ChEBI" id="CHEBI:59789"/>
        <label>2</label>
    </ligand>
</feature>
<dbReference type="NCBIfam" id="TIGR00538">
    <property type="entry name" value="hemN"/>
    <property type="match status" value="1"/>
</dbReference>
<evidence type="ECO:0000256" key="14">
    <source>
        <dbReference type="PIRNR" id="PIRNR000167"/>
    </source>
</evidence>
<feature type="binding site" evidence="15">
    <location>
        <position position="208"/>
    </location>
    <ligand>
        <name>S-adenosyl-L-methionine</name>
        <dbReference type="ChEBI" id="CHEBI:59789"/>
        <label>2</label>
    </ligand>
</feature>
<reference evidence="18 19" key="1">
    <citation type="journal article" date="2013" name="Int. J. Syst. Evol. Microbiol.">
        <title>Azospirillum humicireducens sp. nov., a nitrogen-fixing bacterium isolated from a microbial fuel cell.</title>
        <authorList>
            <person name="Zhou S."/>
            <person name="Han L."/>
            <person name="Wang Y."/>
            <person name="Yang G."/>
            <person name="Zhuang L."/>
            <person name="Hu P."/>
        </authorList>
    </citation>
    <scope>NUCLEOTIDE SEQUENCE [LARGE SCALE GENOMIC DNA]</scope>
    <source>
        <strain evidence="18 19">SgZ-5</strain>
    </source>
</reference>
<evidence type="ECO:0000259" key="17">
    <source>
        <dbReference type="PROSITE" id="PS51918"/>
    </source>
</evidence>
<feature type="binding site" evidence="15">
    <location>
        <position position="136"/>
    </location>
    <ligand>
        <name>S-adenosyl-L-methionine</name>
        <dbReference type="ChEBI" id="CHEBI:59789"/>
        <label>1</label>
    </ligand>
</feature>
<keyword evidence="8 14" id="KW-0479">Metal-binding</keyword>
<evidence type="ECO:0000256" key="1">
    <source>
        <dbReference type="ARBA" id="ARBA00004496"/>
    </source>
</evidence>
<feature type="binding site" evidence="16">
    <location>
        <position position="85"/>
    </location>
    <ligand>
        <name>[4Fe-4S] cluster</name>
        <dbReference type="ChEBI" id="CHEBI:49883"/>
        <note>4Fe-4S-S-AdoMet</note>
    </ligand>
</feature>
<keyword evidence="11 14" id="KW-0411">Iron-sulfur</keyword>
<evidence type="ECO:0000256" key="12">
    <source>
        <dbReference type="ARBA" id="ARBA00023244"/>
    </source>
</evidence>
<evidence type="ECO:0000256" key="11">
    <source>
        <dbReference type="ARBA" id="ARBA00023014"/>
    </source>
</evidence>
<feature type="binding site" evidence="16">
    <location>
        <position position="89"/>
    </location>
    <ligand>
        <name>[4Fe-4S] cluster</name>
        <dbReference type="ChEBI" id="CHEBI:49883"/>
        <note>4Fe-4S-S-AdoMet</note>
    </ligand>
</feature>
<dbReference type="GO" id="GO:0004109">
    <property type="term" value="F:coproporphyrinogen oxidase activity"/>
    <property type="evidence" value="ECO:0007669"/>
    <property type="project" value="InterPro"/>
</dbReference>
<dbReference type="SMART" id="SM00729">
    <property type="entry name" value="Elp3"/>
    <property type="match status" value="1"/>
</dbReference>
<dbReference type="OrthoDB" id="9808022at2"/>
<keyword evidence="6 14" id="KW-0963">Cytoplasm</keyword>
<evidence type="ECO:0000256" key="15">
    <source>
        <dbReference type="PIRSR" id="PIRSR000167-1"/>
    </source>
</evidence>
<feature type="binding site" evidence="15">
    <location>
        <position position="353"/>
    </location>
    <ligand>
        <name>S-adenosyl-L-methionine</name>
        <dbReference type="ChEBI" id="CHEBI:59789"/>
        <label>1</label>
    </ligand>
</feature>
<dbReference type="Gene3D" id="1.10.10.920">
    <property type="match status" value="1"/>
</dbReference>
<dbReference type="PROSITE" id="PS51918">
    <property type="entry name" value="RADICAL_SAM"/>
    <property type="match status" value="1"/>
</dbReference>
<dbReference type="RefSeq" id="WP_082860782.1">
    <property type="nucleotide sequence ID" value="NZ_CP015285.1"/>
</dbReference>
<feature type="binding site" evidence="15">
    <location>
        <position position="196"/>
    </location>
    <ligand>
        <name>S-adenosyl-L-methionine</name>
        <dbReference type="ChEBI" id="CHEBI:59789"/>
        <label>2</label>
    </ligand>
</feature>
<dbReference type="InterPro" id="IPR006638">
    <property type="entry name" value="Elp3/MiaA/NifB-like_rSAM"/>
</dbReference>
<accession>A0A160JJ07</accession>
<dbReference type="InterPro" id="IPR007197">
    <property type="entry name" value="rSAM"/>
</dbReference>
<dbReference type="GO" id="GO:0005737">
    <property type="term" value="C:cytoplasm"/>
    <property type="evidence" value="ECO:0007669"/>
    <property type="project" value="UniProtKB-SubCell"/>
</dbReference>
<dbReference type="EMBL" id="CP015285">
    <property type="protein sequence ID" value="ANC93178.2"/>
    <property type="molecule type" value="Genomic_DNA"/>
</dbReference>
<dbReference type="Pfam" id="PF04055">
    <property type="entry name" value="Radical_SAM"/>
    <property type="match status" value="1"/>
</dbReference>
<dbReference type="SFLD" id="SFLDG01065">
    <property type="entry name" value="anaerobic_coproporphyrinogen-I"/>
    <property type="match status" value="1"/>
</dbReference>
<comment type="pathway">
    <text evidence="2 14">Porphyrin-containing compound metabolism; protoporphyrin-IX biosynthesis; protoporphyrinogen-IX from coproporphyrinogen-III (AdoMet route): step 1/1.</text>
</comment>
<dbReference type="GO" id="GO:0006782">
    <property type="term" value="P:protoporphyrinogen IX biosynthetic process"/>
    <property type="evidence" value="ECO:0007669"/>
    <property type="project" value="UniProtKB-UniPathway"/>
</dbReference>
<evidence type="ECO:0000313" key="18">
    <source>
        <dbReference type="EMBL" id="ANC93178.2"/>
    </source>
</evidence>
<dbReference type="UniPathway" id="UPA00251">
    <property type="reaction ID" value="UER00323"/>
</dbReference>
<keyword evidence="9 14" id="KW-0560">Oxidoreductase</keyword>
<dbReference type="InterPro" id="IPR004558">
    <property type="entry name" value="Coprogen_oxidase_HemN"/>
</dbReference>
<dbReference type="Proteomes" id="UP000077405">
    <property type="component" value="Chromosome"/>
</dbReference>
<feature type="binding site" evidence="15">
    <location>
        <begin position="91"/>
        <end position="93"/>
    </location>
    <ligand>
        <name>S-adenosyl-L-methionine</name>
        <dbReference type="ChEBI" id="CHEBI:59789"/>
        <label>2</label>
    </ligand>
</feature>
<feature type="binding site" evidence="15">
    <location>
        <position position="267"/>
    </location>
    <ligand>
        <name>S-adenosyl-L-methionine</name>
        <dbReference type="ChEBI" id="CHEBI:59789"/>
        <label>2</label>
    </ligand>
</feature>
<evidence type="ECO:0000313" key="19">
    <source>
        <dbReference type="Proteomes" id="UP000077405"/>
    </source>
</evidence>
<evidence type="ECO:0000256" key="6">
    <source>
        <dbReference type="ARBA" id="ARBA00022490"/>
    </source>
</evidence>
<keyword evidence="10 14" id="KW-0408">Iron</keyword>
<dbReference type="GO" id="GO:0051539">
    <property type="term" value="F:4 iron, 4 sulfur cluster binding"/>
    <property type="evidence" value="ECO:0007669"/>
    <property type="project" value="UniProtKB-KW"/>
</dbReference>
<evidence type="ECO:0000256" key="16">
    <source>
        <dbReference type="PIRSR" id="PIRSR000167-2"/>
    </source>
</evidence>
<comment type="subunit">
    <text evidence="4">Monomer.</text>
</comment>
<dbReference type="CDD" id="cd01335">
    <property type="entry name" value="Radical_SAM"/>
    <property type="match status" value="1"/>
</dbReference>
<evidence type="ECO:0000256" key="8">
    <source>
        <dbReference type="ARBA" id="ARBA00022723"/>
    </source>
</evidence>
<dbReference type="GO" id="GO:0046872">
    <property type="term" value="F:metal ion binding"/>
    <property type="evidence" value="ECO:0007669"/>
    <property type="project" value="UniProtKB-KW"/>
</dbReference>
<dbReference type="GO" id="GO:0051989">
    <property type="term" value="F:coproporphyrinogen dehydrogenase activity"/>
    <property type="evidence" value="ECO:0007669"/>
    <property type="project" value="UniProtKB-EC"/>
</dbReference>
<keyword evidence="7 14" id="KW-0949">S-adenosyl-L-methionine</keyword>
<dbReference type="PANTHER" id="PTHR13932">
    <property type="entry name" value="COPROPORPHYRINIGEN III OXIDASE"/>
    <property type="match status" value="1"/>
</dbReference>
<evidence type="ECO:0000256" key="3">
    <source>
        <dbReference type="ARBA" id="ARBA00005493"/>
    </source>
</evidence>
<dbReference type="SUPFAM" id="SSF102114">
    <property type="entry name" value="Radical SAM enzymes"/>
    <property type="match status" value="1"/>
</dbReference>
<dbReference type="InterPro" id="IPR034505">
    <property type="entry name" value="Coproporphyrinogen-III_oxidase"/>
</dbReference>
<feature type="binding site" evidence="15">
    <location>
        <position position="79"/>
    </location>
    <ligand>
        <name>S-adenosyl-L-methionine</name>
        <dbReference type="ChEBI" id="CHEBI:59789"/>
        <label>1</label>
    </ligand>
</feature>
<keyword evidence="5 14" id="KW-0004">4Fe-4S</keyword>
<dbReference type="AlphaFoldDB" id="A0A160JJ07"/>
<evidence type="ECO:0000256" key="4">
    <source>
        <dbReference type="ARBA" id="ARBA00011245"/>
    </source>
</evidence>
<name>A0A160JJ07_9PROT</name>
<evidence type="ECO:0000256" key="2">
    <source>
        <dbReference type="ARBA" id="ARBA00004785"/>
    </source>
</evidence>
<dbReference type="InterPro" id="IPR058240">
    <property type="entry name" value="rSAM_sf"/>
</dbReference>
<comment type="subcellular location">
    <subcellularLocation>
        <location evidence="1 14">Cytoplasm</location>
    </subcellularLocation>
</comment>
<comment type="catalytic activity">
    <reaction evidence="13 14">
        <text>coproporphyrinogen III + 2 S-adenosyl-L-methionine = protoporphyrinogen IX + 2 5'-deoxyadenosine + 2 L-methionine + 2 CO2</text>
        <dbReference type="Rhea" id="RHEA:15425"/>
        <dbReference type="ChEBI" id="CHEBI:16526"/>
        <dbReference type="ChEBI" id="CHEBI:17319"/>
        <dbReference type="ChEBI" id="CHEBI:57307"/>
        <dbReference type="ChEBI" id="CHEBI:57309"/>
        <dbReference type="ChEBI" id="CHEBI:57844"/>
        <dbReference type="ChEBI" id="CHEBI:59789"/>
        <dbReference type="EC" id="1.3.98.3"/>
    </reaction>
</comment>
<sequence length="478" mass="51430">MNAITALAVKPAPAPSHSHGVAHGAAHGVDAALLAKYDGLRVPRYTSYPTAPHFTPEVNGEVYGGWLEAIDPARSGSLYLHVPFCQKMCWYCGCHTKIVARYAPIAEYLGHMRREIAMVADRIPGRLAVRHIHFGGGTPTMMAPDDFEAMIALLRTRFDVAADAELAVEIDPRALTAEMAAALGRAGVNRASLGVQDFDGTVQEAINRVQPRAVTEQALAWLKEAGIASVNLDLMYGLPHQSVESVTRSAEIALEMAPDRLSVFGYAHVPWMKTHQKKIDESVLADSLGRWEQFAAIGDTLAAAGYSAIGLDHFARPGDELAVQQEEGRLGRNFQGYTTDDAEVLLGFGSSSIGALPQGYVQNAVPFDHYAAAVEEGRLPTGKGIALTRDDTVRRDLIMRLMCDLSVDTAAIARAHGLAESAFDAELEGMADLVADGVAVVEGRRVHVPESARPLMRIVAARFDTHLSKGAGRHSRAV</sequence>
<keyword evidence="19" id="KW-1185">Reference proteome</keyword>
<dbReference type="Gene3D" id="3.20.20.70">
    <property type="entry name" value="Aldolase class I"/>
    <property type="match status" value="1"/>
</dbReference>
<organism evidence="18 19">
    <name type="scientific">Azospirillum humicireducens</name>
    <dbReference type="NCBI Taxonomy" id="1226968"/>
    <lineage>
        <taxon>Bacteria</taxon>
        <taxon>Pseudomonadati</taxon>
        <taxon>Pseudomonadota</taxon>
        <taxon>Alphaproteobacteria</taxon>
        <taxon>Rhodospirillales</taxon>
        <taxon>Azospirillaceae</taxon>
        <taxon>Azospirillum</taxon>
    </lineage>
</organism>
<dbReference type="STRING" id="1226968.A6A40_10880"/>
<dbReference type="PANTHER" id="PTHR13932:SF6">
    <property type="entry name" value="OXYGEN-INDEPENDENT COPROPORPHYRINOGEN III OXIDASE"/>
    <property type="match status" value="1"/>
</dbReference>
<evidence type="ECO:0000256" key="13">
    <source>
        <dbReference type="ARBA" id="ARBA00048321"/>
    </source>
</evidence>
<dbReference type="InterPro" id="IPR013785">
    <property type="entry name" value="Aldolase_TIM"/>
</dbReference>
<comment type="similarity">
    <text evidence="3 14">Belongs to the anaerobic coproporphyrinogen-III oxidase family.</text>
</comment>